<reference evidence="1" key="1">
    <citation type="journal article" date="2015" name="Nature">
        <title>Complex archaea that bridge the gap between prokaryotes and eukaryotes.</title>
        <authorList>
            <person name="Spang A."/>
            <person name="Saw J.H."/>
            <person name="Jorgensen S.L."/>
            <person name="Zaremba-Niedzwiedzka K."/>
            <person name="Martijn J."/>
            <person name="Lind A.E."/>
            <person name="van Eijk R."/>
            <person name="Schleper C."/>
            <person name="Guy L."/>
            <person name="Ettema T.J."/>
        </authorList>
    </citation>
    <scope>NUCLEOTIDE SEQUENCE</scope>
</reference>
<gene>
    <name evidence="1" type="ORF">LCGC14_0534760</name>
</gene>
<name>A0A0F9RUN9_9ZZZZ</name>
<organism evidence="1">
    <name type="scientific">marine sediment metagenome</name>
    <dbReference type="NCBI Taxonomy" id="412755"/>
    <lineage>
        <taxon>unclassified sequences</taxon>
        <taxon>metagenomes</taxon>
        <taxon>ecological metagenomes</taxon>
    </lineage>
</organism>
<proteinExistence type="predicted"/>
<dbReference type="EMBL" id="LAZR01000703">
    <property type="protein sequence ID" value="KKN60185.1"/>
    <property type="molecule type" value="Genomic_DNA"/>
</dbReference>
<evidence type="ECO:0000313" key="1">
    <source>
        <dbReference type="EMBL" id="KKN60185.1"/>
    </source>
</evidence>
<protein>
    <submittedName>
        <fullName evidence="1">Uncharacterized protein</fullName>
    </submittedName>
</protein>
<sequence>MDIINKRICEANGCNETKELHLHHIIPRSLFPKEYEKGKKYDLVRINERLLSNRIFLCGKHHNMISNILIKKIFNLFSQDKKEYVMNVIYTFTKKEFCKKKDDTNTYAIKKQSL</sequence>
<comment type="caution">
    <text evidence="1">The sequence shown here is derived from an EMBL/GenBank/DDBJ whole genome shotgun (WGS) entry which is preliminary data.</text>
</comment>
<dbReference type="AlphaFoldDB" id="A0A0F9RUN9"/>
<accession>A0A0F9RUN9</accession>